<sequence>MKKKIAILLVLLPLIVCGITAQTIHYTDQATLNWDAVTELTDNTPIGPGDVMEYEVYRTPYPVVDGQNPMAHVIEDAVSSTSLVINVPNDGVSYAYGVRTKLTTDGGATVLYS</sequence>
<dbReference type="InterPro" id="IPR013783">
    <property type="entry name" value="Ig-like_fold"/>
</dbReference>
<protein>
    <recommendedName>
        <fullName evidence="2">Fibronectin type-III domain-containing protein</fullName>
    </recommendedName>
</protein>
<dbReference type="EMBL" id="LAZR01055158">
    <property type="protein sequence ID" value="KKK77014.1"/>
    <property type="molecule type" value="Genomic_DNA"/>
</dbReference>
<gene>
    <name evidence="1" type="ORF">LCGC14_2857890</name>
</gene>
<reference evidence="1" key="1">
    <citation type="journal article" date="2015" name="Nature">
        <title>Complex archaea that bridge the gap between prokaryotes and eukaryotes.</title>
        <authorList>
            <person name="Spang A."/>
            <person name="Saw J.H."/>
            <person name="Jorgensen S.L."/>
            <person name="Zaremba-Niedzwiedzka K."/>
            <person name="Martijn J."/>
            <person name="Lind A.E."/>
            <person name="van Eijk R."/>
            <person name="Schleper C."/>
            <person name="Guy L."/>
            <person name="Ettema T.J."/>
        </authorList>
    </citation>
    <scope>NUCLEOTIDE SEQUENCE</scope>
</reference>
<dbReference type="AlphaFoldDB" id="A0A0F9AEY6"/>
<comment type="caution">
    <text evidence="1">The sequence shown here is derived from an EMBL/GenBank/DDBJ whole genome shotgun (WGS) entry which is preliminary data.</text>
</comment>
<evidence type="ECO:0008006" key="2">
    <source>
        <dbReference type="Google" id="ProtNLM"/>
    </source>
</evidence>
<name>A0A0F9AEY6_9ZZZZ</name>
<proteinExistence type="predicted"/>
<organism evidence="1">
    <name type="scientific">marine sediment metagenome</name>
    <dbReference type="NCBI Taxonomy" id="412755"/>
    <lineage>
        <taxon>unclassified sequences</taxon>
        <taxon>metagenomes</taxon>
        <taxon>ecological metagenomes</taxon>
    </lineage>
</organism>
<evidence type="ECO:0000313" key="1">
    <source>
        <dbReference type="EMBL" id="KKK77014.1"/>
    </source>
</evidence>
<dbReference type="Gene3D" id="2.60.40.10">
    <property type="entry name" value="Immunoglobulins"/>
    <property type="match status" value="1"/>
</dbReference>
<accession>A0A0F9AEY6</accession>
<feature type="non-terminal residue" evidence="1">
    <location>
        <position position="113"/>
    </location>
</feature>